<keyword evidence="1" id="KW-0472">Membrane</keyword>
<accession>A0ABU8B6Q9</accession>
<keyword evidence="1" id="KW-1133">Transmembrane helix</keyword>
<gene>
    <name evidence="2" type="ORF">V1286_001428</name>
</gene>
<name>A0ABU8B6Q9_9BRAD</name>
<keyword evidence="1" id="KW-0812">Transmembrane</keyword>
<comment type="caution">
    <text evidence="2">The sequence shown here is derived from an EMBL/GenBank/DDBJ whole genome shotgun (WGS) entry which is preliminary data.</text>
</comment>
<keyword evidence="3" id="KW-1185">Reference proteome</keyword>
<dbReference type="RefSeq" id="WP_334478473.1">
    <property type="nucleotide sequence ID" value="NZ_JAZHRV010000001.1"/>
</dbReference>
<reference evidence="2 3" key="1">
    <citation type="submission" date="2024-02" db="EMBL/GenBank/DDBJ databases">
        <title>Adaptive strategies in a cosmopolitan and abundant soil bacterium.</title>
        <authorList>
            <person name="Carini P."/>
        </authorList>
    </citation>
    <scope>NUCLEOTIDE SEQUENCE [LARGE SCALE GENOMIC DNA]</scope>
    <source>
        <strain evidence="2 3">AZCC 1608</strain>
    </source>
</reference>
<evidence type="ECO:0000313" key="3">
    <source>
        <dbReference type="Proteomes" id="UP001364224"/>
    </source>
</evidence>
<evidence type="ECO:0008006" key="4">
    <source>
        <dbReference type="Google" id="ProtNLM"/>
    </source>
</evidence>
<evidence type="ECO:0000256" key="1">
    <source>
        <dbReference type="SAM" id="Phobius"/>
    </source>
</evidence>
<organism evidence="2 3">
    <name type="scientific">Bradyrhizobium algeriense</name>
    <dbReference type="NCBI Taxonomy" id="634784"/>
    <lineage>
        <taxon>Bacteria</taxon>
        <taxon>Pseudomonadati</taxon>
        <taxon>Pseudomonadota</taxon>
        <taxon>Alphaproteobacteria</taxon>
        <taxon>Hyphomicrobiales</taxon>
        <taxon>Nitrobacteraceae</taxon>
        <taxon>Bradyrhizobium</taxon>
    </lineage>
</organism>
<dbReference type="EMBL" id="JAZHRV010000001">
    <property type="protein sequence ID" value="MEH2553899.1"/>
    <property type="molecule type" value="Genomic_DNA"/>
</dbReference>
<dbReference type="Proteomes" id="UP001364224">
    <property type="component" value="Unassembled WGS sequence"/>
</dbReference>
<sequence>MVAWFVIVKPANDVMATWTPGPIPRDFETIRVHWENGHMIIAGIKLAGFVSLTLALLSIKRA</sequence>
<proteinExistence type="predicted"/>
<protein>
    <recommendedName>
        <fullName evidence="4">DUF1772 domain-containing protein</fullName>
    </recommendedName>
</protein>
<evidence type="ECO:0000313" key="2">
    <source>
        <dbReference type="EMBL" id="MEH2553899.1"/>
    </source>
</evidence>
<feature type="transmembrane region" description="Helical" evidence="1">
    <location>
        <begin position="39"/>
        <end position="59"/>
    </location>
</feature>